<dbReference type="VEuPathDB" id="TriTrypDB:BCY84_03461"/>
<evidence type="ECO:0000256" key="1">
    <source>
        <dbReference type="ARBA" id="ARBA00022801"/>
    </source>
</evidence>
<evidence type="ECO:0000313" key="5">
    <source>
        <dbReference type="EMBL" id="PWV00121.1"/>
    </source>
</evidence>
<gene>
    <name evidence="5" type="ORF">C4B63_7g343</name>
</gene>
<dbReference type="VEuPathDB" id="TriTrypDB:Tc_MARK_7075"/>
<feature type="signal peptide" evidence="4">
    <location>
        <begin position="1"/>
        <end position="22"/>
    </location>
</feature>
<accession>A0A2V2VV26</accession>
<sequence length="522" mass="58052">MAQLSLLLFLLSFFLFSGWCRGMQVNFASDIHYDPFYGGPGAFGRACRSAGLPIVRRGCESSADFVTFWTSDMATRKSACTFVTGDLQRHDFPSLATTVSATFGFVIERLAAVSPNKTPSGRPSVLVALGNNDVVPDYYFDITRIPSQVILEVASVTQENGVLREDEAQQFQQCGYYLRVVSPELRVIVLHTLLWCYTIVPAIPAGEEDPCSQFKFLTTELENARKANSKVIIMSHIPPMLDIWKVLKGGNFTSVSGDMYWKPLYQKRFNQLMREYSDTVTVQLYGHTHLFYYQALSGGVPFFIVPAISPLYGNAPSYFIAQLDNKSLSLKSLTQRYFDYDWTNGVRVEDLFGDLTDTASLRASAMRLVTDDKLWAKYLRLCGGGVRGDKLFPGGKCNSWCRKVIACSMVSDAWGDIKACVEAVEKEPSRKLFTTILIVVIALALLILGIVILVVYRRRQLRYMEDVGHTQFHDALPMSVFATNEVGNTGAQGESNSGEGSYHGQLGYKNGRAKVRLGAAPL</sequence>
<evidence type="ECO:0000256" key="2">
    <source>
        <dbReference type="ARBA" id="ARBA00023180"/>
    </source>
</evidence>
<feature type="transmembrane region" description="Helical" evidence="3">
    <location>
        <begin position="432"/>
        <end position="456"/>
    </location>
</feature>
<organism evidence="5 6">
    <name type="scientific">Trypanosoma cruzi</name>
    <dbReference type="NCBI Taxonomy" id="5693"/>
    <lineage>
        <taxon>Eukaryota</taxon>
        <taxon>Discoba</taxon>
        <taxon>Euglenozoa</taxon>
        <taxon>Kinetoplastea</taxon>
        <taxon>Metakinetoplastina</taxon>
        <taxon>Trypanosomatida</taxon>
        <taxon>Trypanosomatidae</taxon>
        <taxon>Trypanosoma</taxon>
        <taxon>Schizotrypanum</taxon>
    </lineage>
</organism>
<evidence type="ECO:0000256" key="4">
    <source>
        <dbReference type="SAM" id="SignalP"/>
    </source>
</evidence>
<dbReference type="PANTHER" id="PTHR10340">
    <property type="entry name" value="SPHINGOMYELIN PHOSPHODIESTERASE"/>
    <property type="match status" value="1"/>
</dbReference>
<dbReference type="VEuPathDB" id="TriTrypDB:TCDM_02503"/>
<proteinExistence type="predicted"/>
<keyword evidence="3" id="KW-0472">Membrane</keyword>
<dbReference type="EMBL" id="PRFA01000007">
    <property type="protein sequence ID" value="PWV00121.1"/>
    <property type="molecule type" value="Genomic_DNA"/>
</dbReference>
<keyword evidence="2" id="KW-0325">Glycoprotein</keyword>
<dbReference type="CDD" id="cd00842">
    <property type="entry name" value="MPP_ASMase"/>
    <property type="match status" value="1"/>
</dbReference>
<dbReference type="AlphaFoldDB" id="A0A2V2VV26"/>
<dbReference type="VEuPathDB" id="TriTrypDB:ECC02_002597"/>
<dbReference type="VEuPathDB" id="TriTrypDB:TcBrA4_0125130"/>
<dbReference type="Proteomes" id="UP000246121">
    <property type="component" value="Unassembled WGS sequence"/>
</dbReference>
<dbReference type="Gene3D" id="3.60.21.10">
    <property type="match status" value="1"/>
</dbReference>
<reference evidence="5 6" key="1">
    <citation type="journal article" date="2018" name="Microb. Genom.">
        <title>Expanding an expanded genome: long-read sequencing of Trypanosoma cruzi.</title>
        <authorList>
            <person name="Berna L."/>
            <person name="Rodriguez M."/>
            <person name="Chiribao M.L."/>
            <person name="Parodi-Talice A."/>
            <person name="Pita S."/>
            <person name="Rijo G."/>
            <person name="Alvarez-Valin F."/>
            <person name="Robello C."/>
        </authorList>
    </citation>
    <scope>NUCLEOTIDE SEQUENCE [LARGE SCALE GENOMIC DNA]</scope>
    <source>
        <strain evidence="5 6">Dm28c</strain>
    </source>
</reference>
<dbReference type="GO" id="GO:0016787">
    <property type="term" value="F:hydrolase activity"/>
    <property type="evidence" value="ECO:0007669"/>
    <property type="project" value="UniProtKB-KW"/>
</dbReference>
<name>A0A2V2VV26_TRYCR</name>
<dbReference type="InterPro" id="IPR041805">
    <property type="entry name" value="ASMase/PPN1_MPP"/>
</dbReference>
<dbReference type="VEuPathDB" id="TriTrypDB:TcCL_NonESM03222"/>
<keyword evidence="4" id="KW-0732">Signal</keyword>
<dbReference type="VEuPathDB" id="TriTrypDB:TcCLB.507251.10"/>
<keyword evidence="1" id="KW-0378">Hydrolase</keyword>
<dbReference type="VEuPathDB" id="TriTrypDB:C4B63_7g343"/>
<evidence type="ECO:0000313" key="6">
    <source>
        <dbReference type="Proteomes" id="UP000246121"/>
    </source>
</evidence>
<dbReference type="VEuPathDB" id="TriTrypDB:C3747_63g125"/>
<keyword evidence="3" id="KW-0812">Transmembrane</keyword>
<evidence type="ECO:0000256" key="3">
    <source>
        <dbReference type="SAM" id="Phobius"/>
    </source>
</evidence>
<dbReference type="VEuPathDB" id="TriTrypDB:TcG_01381"/>
<dbReference type="InterPro" id="IPR029052">
    <property type="entry name" value="Metallo-depent_PP-like"/>
</dbReference>
<dbReference type="SUPFAM" id="SSF56300">
    <property type="entry name" value="Metallo-dependent phosphatases"/>
    <property type="match status" value="1"/>
</dbReference>
<keyword evidence="3" id="KW-1133">Transmembrane helix</keyword>
<comment type="caution">
    <text evidence="5">The sequence shown here is derived from an EMBL/GenBank/DDBJ whole genome shotgun (WGS) entry which is preliminary data.</text>
</comment>
<protein>
    <submittedName>
        <fullName evidence="5">Uncharacterized protein</fullName>
    </submittedName>
</protein>
<feature type="chain" id="PRO_5015906882" evidence="4">
    <location>
        <begin position="23"/>
        <end position="522"/>
    </location>
</feature>
<dbReference type="VEuPathDB" id="TriTrypDB:TCSYLVIO_003746"/>
<dbReference type="PANTHER" id="PTHR10340:SF57">
    <property type="entry name" value="METALLOPHOS DOMAIN-CONTAINING PROTEIN"/>
    <property type="match status" value="1"/>
</dbReference>